<reference evidence="2" key="2">
    <citation type="submission" date="2016-04" db="EMBL/GenBank/DDBJ databases">
        <title>Complete Genome and Plasmid Sequences for Rhodococcus fascians D188 and Draft Sequences for Rhodococcus spp. Isolates PBTS 1 and PBTS 2.</title>
        <authorList>
            <person name="Stamer R."/>
            <person name="Vereecke D."/>
            <person name="Zhang Y."/>
            <person name="Schilkey F."/>
            <person name="Devitt N."/>
            <person name="Randall J."/>
        </authorList>
    </citation>
    <scope>NUCLEOTIDE SEQUENCE [LARGE SCALE GENOMIC DNA]</scope>
    <source>
        <strain evidence="2">PBTS2</strain>
    </source>
</reference>
<sequence>MVLEAGRIDECIPNYLLTELRGHHLVVVDRHQLVDDTVHSRAFDRSSQ</sequence>
<evidence type="ECO:0000313" key="2">
    <source>
        <dbReference type="Proteomes" id="UP000076038"/>
    </source>
</evidence>
<organism evidence="1 2">
    <name type="scientific">Rhodococcoides fascians</name>
    <name type="common">Rhodococcus fascians</name>
    <dbReference type="NCBI Taxonomy" id="1828"/>
    <lineage>
        <taxon>Bacteria</taxon>
        <taxon>Bacillati</taxon>
        <taxon>Actinomycetota</taxon>
        <taxon>Actinomycetes</taxon>
        <taxon>Mycobacteriales</taxon>
        <taxon>Nocardiaceae</taxon>
        <taxon>Rhodococcoides</taxon>
    </lineage>
</organism>
<dbReference type="EMBL" id="CP015220">
    <property type="protein sequence ID" value="AMY25336.1"/>
    <property type="molecule type" value="Genomic_DNA"/>
</dbReference>
<reference evidence="1 2" key="1">
    <citation type="journal article" date="2016" name="Genome Announc.">
        <title>Complete Genome and Plasmid Sequences for Rhodococcus fascians D188 and Draft Sequences for Rhodococcus Isolates PBTS 1 and PBTS 2.</title>
        <authorList>
            <person name="Stamler R.A."/>
            <person name="Vereecke D."/>
            <person name="Zhang Y."/>
            <person name="Schilkey F."/>
            <person name="Devitt N."/>
            <person name="Randall J.J."/>
        </authorList>
    </citation>
    <scope>NUCLEOTIDE SEQUENCE [LARGE SCALE GENOMIC DNA]</scope>
    <source>
        <strain evidence="1 2">PBTS2</strain>
    </source>
</reference>
<gene>
    <name evidence="1" type="ORF">A3Q41_04055</name>
</gene>
<dbReference type="AlphaFoldDB" id="A0A143QRB5"/>
<name>A0A143QRB5_RHOFA</name>
<protein>
    <submittedName>
        <fullName evidence="1">Uncharacterized protein</fullName>
    </submittedName>
</protein>
<evidence type="ECO:0000313" key="1">
    <source>
        <dbReference type="EMBL" id="AMY25336.1"/>
    </source>
</evidence>
<dbReference type="KEGG" id="rhs:A3Q41_04055"/>
<accession>A0A143QRB5</accession>
<proteinExistence type="predicted"/>
<keyword evidence="2" id="KW-1185">Reference proteome</keyword>
<dbReference type="Proteomes" id="UP000076038">
    <property type="component" value="Chromosome"/>
</dbReference>